<evidence type="ECO:0000256" key="4">
    <source>
        <dbReference type="ARBA" id="ARBA00022827"/>
    </source>
</evidence>
<dbReference type="PANTHER" id="PTHR42973:SF39">
    <property type="entry name" value="FAD-BINDING PCMH-TYPE DOMAIN-CONTAINING PROTEIN"/>
    <property type="match status" value="1"/>
</dbReference>
<evidence type="ECO:0000256" key="1">
    <source>
        <dbReference type="ARBA" id="ARBA00001974"/>
    </source>
</evidence>
<accession>A0AAD8V433</accession>
<dbReference type="Pfam" id="PF01565">
    <property type="entry name" value="FAD_binding_4"/>
    <property type="match status" value="1"/>
</dbReference>
<dbReference type="InterPro" id="IPR006094">
    <property type="entry name" value="Oxid_FAD_bind_N"/>
</dbReference>
<dbReference type="SUPFAM" id="SSF56176">
    <property type="entry name" value="FAD-binding/transporter-associated domain-like"/>
    <property type="match status" value="1"/>
</dbReference>
<evidence type="ECO:0000313" key="9">
    <source>
        <dbReference type="Proteomes" id="UP001230504"/>
    </source>
</evidence>
<dbReference type="Gene3D" id="3.40.462.20">
    <property type="match status" value="1"/>
</dbReference>
<proteinExistence type="inferred from homology"/>
<organism evidence="8 9">
    <name type="scientific">Colletotrichum navitas</name>
    <dbReference type="NCBI Taxonomy" id="681940"/>
    <lineage>
        <taxon>Eukaryota</taxon>
        <taxon>Fungi</taxon>
        <taxon>Dikarya</taxon>
        <taxon>Ascomycota</taxon>
        <taxon>Pezizomycotina</taxon>
        <taxon>Sordariomycetes</taxon>
        <taxon>Hypocreomycetidae</taxon>
        <taxon>Glomerellales</taxon>
        <taxon>Glomerellaceae</taxon>
        <taxon>Colletotrichum</taxon>
        <taxon>Colletotrichum graminicola species complex</taxon>
    </lineage>
</organism>
<keyword evidence="5" id="KW-0560">Oxidoreductase</keyword>
<comment type="similarity">
    <text evidence="2">Belongs to the oxygen-dependent FAD-linked oxidoreductase family.</text>
</comment>
<dbReference type="PANTHER" id="PTHR42973">
    <property type="entry name" value="BINDING OXIDOREDUCTASE, PUTATIVE (AFU_ORTHOLOGUE AFUA_1G17690)-RELATED"/>
    <property type="match status" value="1"/>
</dbReference>
<dbReference type="GO" id="GO:0016491">
    <property type="term" value="F:oxidoreductase activity"/>
    <property type="evidence" value="ECO:0007669"/>
    <property type="project" value="UniProtKB-KW"/>
</dbReference>
<name>A0AAD8V433_9PEZI</name>
<dbReference type="GO" id="GO:0071949">
    <property type="term" value="F:FAD binding"/>
    <property type="evidence" value="ECO:0007669"/>
    <property type="project" value="InterPro"/>
</dbReference>
<evidence type="ECO:0000256" key="6">
    <source>
        <dbReference type="SAM" id="SignalP"/>
    </source>
</evidence>
<dbReference type="Gene3D" id="3.30.465.10">
    <property type="match status" value="1"/>
</dbReference>
<feature type="domain" description="FAD-binding PCMH-type" evidence="7">
    <location>
        <begin position="132"/>
        <end position="311"/>
    </location>
</feature>
<dbReference type="PROSITE" id="PS51387">
    <property type="entry name" value="FAD_PCMH"/>
    <property type="match status" value="1"/>
</dbReference>
<dbReference type="InterPro" id="IPR036318">
    <property type="entry name" value="FAD-bd_PCMH-like_sf"/>
</dbReference>
<protein>
    <recommendedName>
        <fullName evidence="7">FAD-binding PCMH-type domain-containing protein</fullName>
    </recommendedName>
</protein>
<evidence type="ECO:0000259" key="7">
    <source>
        <dbReference type="PROSITE" id="PS51387"/>
    </source>
</evidence>
<dbReference type="EMBL" id="JAHLJV010000044">
    <property type="protein sequence ID" value="KAK1585490.1"/>
    <property type="molecule type" value="Genomic_DNA"/>
</dbReference>
<keyword evidence="6" id="KW-0732">Signal</keyword>
<keyword evidence="3" id="KW-0285">Flavoprotein</keyword>
<dbReference type="AlphaFoldDB" id="A0AAD8V433"/>
<feature type="chain" id="PRO_5042085523" description="FAD-binding PCMH-type domain-containing protein" evidence="6">
    <location>
        <begin position="25"/>
        <end position="599"/>
    </location>
</feature>
<comment type="cofactor">
    <cofactor evidence="1">
        <name>FAD</name>
        <dbReference type="ChEBI" id="CHEBI:57692"/>
    </cofactor>
</comment>
<dbReference type="InterPro" id="IPR016166">
    <property type="entry name" value="FAD-bd_PCMH"/>
</dbReference>
<evidence type="ECO:0000256" key="3">
    <source>
        <dbReference type="ARBA" id="ARBA00022630"/>
    </source>
</evidence>
<dbReference type="GeneID" id="85444411"/>
<sequence>MDSQRWHSTRIFWSLLVSSSVCLGALIPVREATGIDTRCKVIPGDDAWPGPDVWEQLNQTVGGRLIATVPQAAVCYPQGFADIKPNQAECAELAKNWEFPQTYINSPAAIANPWYQNDSCSPFSQSSGQCELGNYVSYSISVEGPPDVVAAINFCRSQNVRLVIKNTGHDYLGKSTGKGGLAIWMRNLRSLDIIDSYNSDEYSGPAVKVGAGWTGGEVLLRVAQAGFCVVSGDCPTVGIAGGFSAGGGHGLLNGAYGLGADNVLEWEVVTADGRHLTASPRENADLYWAMTGGGAGTYAVVLSMTARLHPESHVGAATLSFNATSSPSNETYAAAVEAWWRFLPNIVDAGACPAFNFVDGAFSVHNTTAPGKTAEDMTELYRPYLEQIEDLGVPYTFTAYTAPSYIDHYNYTNGPLPFGPYQSSELFNSRAIPRTAVTGETGPKRLTAATTSIVSFDQAANWQLGCMGLNVNATNIPRHADNAVAPFWRDSVAVCLEFSFYDRTVPESTMLARRRDLASHIHPAIEAATSGSGAYLNEADPLVYPQEAVDKWKTAFYGENYNRLYEIKKRWDPDSVFYAFTAVGSDEFIQDAAGRVCSA</sequence>
<evidence type="ECO:0000256" key="5">
    <source>
        <dbReference type="ARBA" id="ARBA00023002"/>
    </source>
</evidence>
<comment type="caution">
    <text evidence="8">The sequence shown here is derived from an EMBL/GenBank/DDBJ whole genome shotgun (WGS) entry which is preliminary data.</text>
</comment>
<dbReference type="InterPro" id="IPR050416">
    <property type="entry name" value="FAD-linked_Oxidoreductase"/>
</dbReference>
<reference evidence="8" key="1">
    <citation type="submission" date="2021-06" db="EMBL/GenBank/DDBJ databases">
        <title>Comparative genomics, transcriptomics and evolutionary studies reveal genomic signatures of adaptation to plant cell wall in hemibiotrophic fungi.</title>
        <authorList>
            <consortium name="DOE Joint Genome Institute"/>
            <person name="Baroncelli R."/>
            <person name="Diaz J.F."/>
            <person name="Benocci T."/>
            <person name="Peng M."/>
            <person name="Battaglia E."/>
            <person name="Haridas S."/>
            <person name="Andreopoulos W."/>
            <person name="Labutti K."/>
            <person name="Pangilinan J."/>
            <person name="Floch G.L."/>
            <person name="Makela M.R."/>
            <person name="Henrissat B."/>
            <person name="Grigoriev I.V."/>
            <person name="Crouch J.A."/>
            <person name="De Vries R.P."/>
            <person name="Sukno S.A."/>
            <person name="Thon M.R."/>
        </authorList>
    </citation>
    <scope>NUCLEOTIDE SEQUENCE</scope>
    <source>
        <strain evidence="8">CBS 125086</strain>
    </source>
</reference>
<gene>
    <name evidence="8" type="ORF">LY79DRAFT_581098</name>
</gene>
<evidence type="ECO:0000256" key="2">
    <source>
        <dbReference type="ARBA" id="ARBA00005466"/>
    </source>
</evidence>
<dbReference type="Pfam" id="PF08031">
    <property type="entry name" value="BBE"/>
    <property type="match status" value="1"/>
</dbReference>
<dbReference type="InterPro" id="IPR016169">
    <property type="entry name" value="FAD-bd_PCMH_sub2"/>
</dbReference>
<feature type="signal peptide" evidence="6">
    <location>
        <begin position="1"/>
        <end position="24"/>
    </location>
</feature>
<keyword evidence="4" id="KW-0274">FAD</keyword>
<dbReference type="RefSeq" id="XP_060412514.1">
    <property type="nucleotide sequence ID" value="XM_060560171.1"/>
</dbReference>
<keyword evidence="9" id="KW-1185">Reference proteome</keyword>
<dbReference type="InterPro" id="IPR012951">
    <property type="entry name" value="BBE"/>
</dbReference>
<evidence type="ECO:0000313" key="8">
    <source>
        <dbReference type="EMBL" id="KAK1585490.1"/>
    </source>
</evidence>
<dbReference type="Proteomes" id="UP001230504">
    <property type="component" value="Unassembled WGS sequence"/>
</dbReference>